<feature type="non-terminal residue" evidence="4">
    <location>
        <position position="121"/>
    </location>
</feature>
<accession>A0ABD0N3J8</accession>
<keyword evidence="5" id="KW-1185">Reference proteome</keyword>
<dbReference type="AlphaFoldDB" id="A0ABD0N3J8"/>
<dbReference type="PANTHER" id="PTHR14963:SF5">
    <property type="entry name" value="RHO GTPASE-ACTIVATING PROTEIN 28"/>
    <property type="match status" value="1"/>
</dbReference>
<organism evidence="4 5">
    <name type="scientific">Cirrhinus mrigala</name>
    <name type="common">Mrigala</name>
    <dbReference type="NCBI Taxonomy" id="683832"/>
    <lineage>
        <taxon>Eukaryota</taxon>
        <taxon>Metazoa</taxon>
        <taxon>Chordata</taxon>
        <taxon>Craniata</taxon>
        <taxon>Vertebrata</taxon>
        <taxon>Euteleostomi</taxon>
        <taxon>Actinopterygii</taxon>
        <taxon>Neopterygii</taxon>
        <taxon>Teleostei</taxon>
        <taxon>Ostariophysi</taxon>
        <taxon>Cypriniformes</taxon>
        <taxon>Cyprinidae</taxon>
        <taxon>Labeoninae</taxon>
        <taxon>Labeonini</taxon>
        <taxon>Cirrhinus</taxon>
    </lineage>
</organism>
<protein>
    <recommendedName>
        <fullName evidence="3">Rho-GAP domain-containing protein</fullName>
    </recommendedName>
</protein>
<dbReference type="EMBL" id="JAMKFB020000024">
    <property type="protein sequence ID" value="KAL0156024.1"/>
    <property type="molecule type" value="Genomic_DNA"/>
</dbReference>
<dbReference type="InterPro" id="IPR008936">
    <property type="entry name" value="Rho_GTPase_activation_prot"/>
</dbReference>
<gene>
    <name evidence="4" type="ORF">M9458_047270</name>
</gene>
<feature type="non-terminal residue" evidence="4">
    <location>
        <position position="1"/>
    </location>
</feature>
<evidence type="ECO:0000256" key="2">
    <source>
        <dbReference type="SAM" id="MobiDB-lite"/>
    </source>
</evidence>
<dbReference type="PROSITE" id="PS50238">
    <property type="entry name" value="RHOGAP"/>
    <property type="match status" value="1"/>
</dbReference>
<dbReference type="Gene3D" id="1.10.555.10">
    <property type="entry name" value="Rho GTPase activation protein"/>
    <property type="match status" value="1"/>
</dbReference>
<reference evidence="4 5" key="1">
    <citation type="submission" date="2024-05" db="EMBL/GenBank/DDBJ databases">
        <title>Genome sequencing and assembly of Indian major carp, Cirrhinus mrigala (Hamilton, 1822).</title>
        <authorList>
            <person name="Mohindra V."/>
            <person name="Chowdhury L.M."/>
            <person name="Lal K."/>
            <person name="Jena J.K."/>
        </authorList>
    </citation>
    <scope>NUCLEOTIDE SEQUENCE [LARGE SCALE GENOMIC DNA]</scope>
    <source>
        <strain evidence="4">CM1030</strain>
        <tissue evidence="4">Blood</tissue>
    </source>
</reference>
<dbReference type="GO" id="GO:0005096">
    <property type="term" value="F:GTPase activator activity"/>
    <property type="evidence" value="ECO:0007669"/>
    <property type="project" value="UniProtKB-KW"/>
</dbReference>
<dbReference type="InterPro" id="IPR000198">
    <property type="entry name" value="RhoGAP_dom"/>
</dbReference>
<feature type="region of interest" description="Disordered" evidence="2">
    <location>
        <begin position="91"/>
        <end position="121"/>
    </location>
</feature>
<feature type="compositionally biased region" description="Basic and acidic residues" evidence="2">
    <location>
        <begin position="111"/>
        <end position="121"/>
    </location>
</feature>
<evidence type="ECO:0000313" key="4">
    <source>
        <dbReference type="EMBL" id="KAL0156024.1"/>
    </source>
</evidence>
<proteinExistence type="predicted"/>
<evidence type="ECO:0000259" key="3">
    <source>
        <dbReference type="PROSITE" id="PS50238"/>
    </source>
</evidence>
<name>A0ABD0N3J8_CIRMR</name>
<dbReference type="PANTHER" id="PTHR14963">
    <property type="entry name" value="RHO GTPASE ACTIVATING PROTEIN 18,19-RELATED"/>
    <property type="match status" value="1"/>
</dbReference>
<evidence type="ECO:0000256" key="1">
    <source>
        <dbReference type="ARBA" id="ARBA00022468"/>
    </source>
</evidence>
<evidence type="ECO:0000313" key="5">
    <source>
        <dbReference type="Proteomes" id="UP001529510"/>
    </source>
</evidence>
<dbReference type="SUPFAM" id="SSF48350">
    <property type="entry name" value="GTPase activation domain, GAP"/>
    <property type="match status" value="1"/>
</dbReference>
<sequence length="121" mass="14042">KVVAYEEKNRMSLWNVSMIVAPNLFTFRGKNVKQEEMQGAVTAAQLVRLLITHQDLLWTVSICTTSTSDVLMNINEVPCFLISHVRKMNEATMGKKTPTSEKSKRRLLKRWNMEKDRERSE</sequence>
<dbReference type="Proteomes" id="UP001529510">
    <property type="component" value="Unassembled WGS sequence"/>
</dbReference>
<comment type="caution">
    <text evidence="4">The sequence shown here is derived from an EMBL/GenBank/DDBJ whole genome shotgun (WGS) entry which is preliminary data.</text>
</comment>
<keyword evidence="1" id="KW-0343">GTPase activation</keyword>
<feature type="domain" description="Rho-GAP" evidence="3">
    <location>
        <begin position="1"/>
        <end position="58"/>
    </location>
</feature>